<feature type="transmembrane region" description="Helical" evidence="1">
    <location>
        <begin position="12"/>
        <end position="30"/>
    </location>
</feature>
<keyword evidence="1" id="KW-1133">Transmembrane helix</keyword>
<evidence type="ECO:0000256" key="1">
    <source>
        <dbReference type="SAM" id="Phobius"/>
    </source>
</evidence>
<keyword evidence="1" id="KW-0472">Membrane</keyword>
<dbReference type="RefSeq" id="WP_042539359.1">
    <property type="nucleotide sequence ID" value="NZ_JAHEWX010000016.1"/>
</dbReference>
<dbReference type="Proteomes" id="UP000709437">
    <property type="component" value="Unassembled WGS sequence"/>
</dbReference>
<comment type="caution">
    <text evidence="2">The sequence shown here is derived from an EMBL/GenBank/DDBJ whole genome shotgun (WGS) entry which is preliminary data.</text>
</comment>
<proteinExistence type="predicted"/>
<gene>
    <name evidence="2" type="ORF">KK103_12465</name>
</gene>
<sequence>MHTTIVAPGLRALALVLWVVAVVLVPLALIGGGTPWLVPIPSIAVAFVAWAVLWRPRFELTPEHLRIVDVRRTSTYTWSRVSEVRTKYGIEVVTSEGVRRVWIATRPTARLAAHTGDRPGGPDRLDVDAAAALMLTHVPAPVTQDGPPPSSVTAAPITHRTHGWTILALVVLGFAASLAAAQF</sequence>
<feature type="transmembrane region" description="Helical" evidence="1">
    <location>
        <begin position="36"/>
        <end position="54"/>
    </location>
</feature>
<accession>A0A9Q2W4Z7</accession>
<evidence type="ECO:0000313" key="2">
    <source>
        <dbReference type="EMBL" id="MBT1542577.1"/>
    </source>
</evidence>
<protein>
    <recommendedName>
        <fullName evidence="4">PH domain-containing protein</fullName>
    </recommendedName>
</protein>
<dbReference type="GeneID" id="99622658"/>
<feature type="transmembrane region" description="Helical" evidence="1">
    <location>
        <begin position="164"/>
        <end position="181"/>
    </location>
</feature>
<dbReference type="EMBL" id="JAHEWX010000016">
    <property type="protein sequence ID" value="MBT1542577.1"/>
    <property type="molecule type" value="Genomic_DNA"/>
</dbReference>
<reference evidence="2" key="1">
    <citation type="submission" date="2021-05" db="EMBL/GenBank/DDBJ databases">
        <title>Whole genome sequence of Curtobacterium flaccumfaciens pv. flaccumfaciens strain CFBP 3417.</title>
        <authorList>
            <person name="Osdaghi E."/>
            <person name="Taghouti G."/>
            <person name="Portier P."/>
            <person name="Fazliarab A."/>
            <person name="Taghavi S.M."/>
            <person name="Briand M."/>
            <person name="Le-Saux M."/>
            <person name="Jacques M.-A."/>
        </authorList>
    </citation>
    <scope>NUCLEOTIDE SEQUENCE</scope>
    <source>
        <strain evidence="2">CFBP 3417</strain>
    </source>
</reference>
<name>A0A9Q2W4Z7_9MICO</name>
<organism evidence="2 3">
    <name type="scientific">Curtobacterium flaccumfaciens pv. flaccumfaciens</name>
    <dbReference type="NCBI Taxonomy" id="138532"/>
    <lineage>
        <taxon>Bacteria</taxon>
        <taxon>Bacillati</taxon>
        <taxon>Actinomycetota</taxon>
        <taxon>Actinomycetes</taxon>
        <taxon>Micrococcales</taxon>
        <taxon>Microbacteriaceae</taxon>
        <taxon>Curtobacterium</taxon>
    </lineage>
</organism>
<evidence type="ECO:0000313" key="3">
    <source>
        <dbReference type="Proteomes" id="UP000709437"/>
    </source>
</evidence>
<dbReference type="AlphaFoldDB" id="A0A9Q2W4Z7"/>
<keyword evidence="1" id="KW-0812">Transmembrane</keyword>
<evidence type="ECO:0008006" key="4">
    <source>
        <dbReference type="Google" id="ProtNLM"/>
    </source>
</evidence>